<reference evidence="3" key="1">
    <citation type="submission" date="2018-05" db="EMBL/GenBank/DDBJ databases">
        <title>Luteimonas pekinense sp. nov., isolated from human Meibomian gland secretions, Beijing, China.</title>
        <authorList>
            <person name="Wen T."/>
            <person name="Bai H."/>
            <person name="Lv H."/>
        </authorList>
    </citation>
    <scope>NUCLEOTIDE SEQUENCE [LARGE SCALE GENOMIC DNA]</scope>
    <source>
        <strain evidence="3">83-4</strain>
    </source>
</reference>
<dbReference type="PROSITE" id="PS51186">
    <property type="entry name" value="GNAT"/>
    <property type="match status" value="1"/>
</dbReference>
<accession>A0A344J3W8</accession>
<name>A0A344J3W8_9GAMM</name>
<dbReference type="SUPFAM" id="SSF55729">
    <property type="entry name" value="Acyl-CoA N-acyltransferases (Nat)"/>
    <property type="match status" value="1"/>
</dbReference>
<feature type="domain" description="N-acetyltransferase" evidence="1">
    <location>
        <begin position="22"/>
        <end position="185"/>
    </location>
</feature>
<dbReference type="EMBL" id="CP029556">
    <property type="protein sequence ID" value="AXA83728.1"/>
    <property type="molecule type" value="Genomic_DNA"/>
</dbReference>
<proteinExistence type="predicted"/>
<dbReference type="OrthoDB" id="7057406at2"/>
<dbReference type="InterPro" id="IPR016181">
    <property type="entry name" value="Acyl_CoA_acyltransferase"/>
</dbReference>
<dbReference type="Gene3D" id="3.40.630.30">
    <property type="match status" value="1"/>
</dbReference>
<gene>
    <name evidence="2" type="ORF">DCD74_02580</name>
</gene>
<dbReference type="Proteomes" id="UP000251842">
    <property type="component" value="Chromosome"/>
</dbReference>
<dbReference type="KEGG" id="lue:DCD74_02580"/>
<organism evidence="2 3">
    <name type="scientific">Solilutibacter oculi</name>
    <dbReference type="NCBI Taxonomy" id="2698682"/>
    <lineage>
        <taxon>Bacteria</taxon>
        <taxon>Pseudomonadati</taxon>
        <taxon>Pseudomonadota</taxon>
        <taxon>Gammaproteobacteria</taxon>
        <taxon>Lysobacterales</taxon>
        <taxon>Lysobacteraceae</taxon>
        <taxon>Solilutibacter</taxon>
    </lineage>
</organism>
<dbReference type="RefSeq" id="WP_112925943.1">
    <property type="nucleotide sequence ID" value="NZ_CP029556.1"/>
</dbReference>
<keyword evidence="3" id="KW-1185">Reference proteome</keyword>
<sequence length="189" mass="21529">MVARNRLPPWHESIQLANGREVLIRPIRPEDAAPLQASFVLLEPDEIRNRYLHTVQELSDEEVERLTHPDPRTEFALVAAEPYPAGEALIGAVGRVFLIEGTSDAEFSILVSKYIRAMGLGRHLILRLVRWARGQKVERLFGDVLDQNQPMLSLCESLGFIRQQDQDTPGLFRVMLDLREKHPDEDTEA</sequence>
<protein>
    <submittedName>
        <fullName evidence="2">N-acetyltransferase</fullName>
    </submittedName>
</protein>
<evidence type="ECO:0000259" key="1">
    <source>
        <dbReference type="PROSITE" id="PS51186"/>
    </source>
</evidence>
<dbReference type="InterPro" id="IPR000182">
    <property type="entry name" value="GNAT_dom"/>
</dbReference>
<evidence type="ECO:0000313" key="2">
    <source>
        <dbReference type="EMBL" id="AXA83728.1"/>
    </source>
</evidence>
<dbReference type="Pfam" id="PF00583">
    <property type="entry name" value="Acetyltransf_1"/>
    <property type="match status" value="1"/>
</dbReference>
<dbReference type="GO" id="GO:0016747">
    <property type="term" value="F:acyltransferase activity, transferring groups other than amino-acyl groups"/>
    <property type="evidence" value="ECO:0007669"/>
    <property type="project" value="InterPro"/>
</dbReference>
<keyword evidence="2" id="KW-0808">Transferase</keyword>
<evidence type="ECO:0000313" key="3">
    <source>
        <dbReference type="Proteomes" id="UP000251842"/>
    </source>
</evidence>
<dbReference type="AlphaFoldDB" id="A0A344J3W8"/>